<evidence type="ECO:0000313" key="3">
    <source>
        <dbReference type="Proteomes" id="UP000886595"/>
    </source>
</evidence>
<dbReference type="InterPro" id="IPR002528">
    <property type="entry name" value="MATE_fam"/>
</dbReference>
<evidence type="ECO:0000256" key="1">
    <source>
        <dbReference type="ARBA" id="ARBA00010199"/>
    </source>
</evidence>
<proteinExistence type="inferred from homology"/>
<dbReference type="GO" id="GO:0016020">
    <property type="term" value="C:membrane"/>
    <property type="evidence" value="ECO:0007669"/>
    <property type="project" value="InterPro"/>
</dbReference>
<protein>
    <submittedName>
        <fullName evidence="2">Uncharacterized protein</fullName>
    </submittedName>
</protein>
<organism evidence="2 3">
    <name type="scientific">Brassica carinata</name>
    <name type="common">Ethiopian mustard</name>
    <name type="synonym">Abyssinian cabbage</name>
    <dbReference type="NCBI Taxonomy" id="52824"/>
    <lineage>
        <taxon>Eukaryota</taxon>
        <taxon>Viridiplantae</taxon>
        <taxon>Streptophyta</taxon>
        <taxon>Embryophyta</taxon>
        <taxon>Tracheophyta</taxon>
        <taxon>Spermatophyta</taxon>
        <taxon>Magnoliopsida</taxon>
        <taxon>eudicotyledons</taxon>
        <taxon>Gunneridae</taxon>
        <taxon>Pentapetalae</taxon>
        <taxon>rosids</taxon>
        <taxon>malvids</taxon>
        <taxon>Brassicales</taxon>
        <taxon>Brassicaceae</taxon>
        <taxon>Brassiceae</taxon>
        <taxon>Brassica</taxon>
    </lineage>
</organism>
<gene>
    <name evidence="2" type="ORF">Bca52824_064799</name>
</gene>
<dbReference type="Proteomes" id="UP000886595">
    <property type="component" value="Unassembled WGS sequence"/>
</dbReference>
<dbReference type="OrthoDB" id="2126698at2759"/>
<evidence type="ECO:0000313" key="2">
    <source>
        <dbReference type="EMBL" id="KAG2270244.1"/>
    </source>
</evidence>
<reference evidence="2 3" key="1">
    <citation type="submission" date="2020-02" db="EMBL/GenBank/DDBJ databases">
        <authorList>
            <person name="Ma Q."/>
            <person name="Huang Y."/>
            <person name="Song X."/>
            <person name="Pei D."/>
        </authorList>
    </citation>
    <scope>NUCLEOTIDE SEQUENCE [LARGE SCALE GENOMIC DNA]</scope>
    <source>
        <strain evidence="2">Sxm20200214</strain>
        <tissue evidence="2">Leaf</tissue>
    </source>
</reference>
<dbReference type="EMBL" id="JAAMPC010000013">
    <property type="protein sequence ID" value="KAG2270244.1"/>
    <property type="molecule type" value="Genomic_DNA"/>
</dbReference>
<comment type="caution">
    <text evidence="2">The sequence shown here is derived from an EMBL/GenBank/DDBJ whole genome shotgun (WGS) entry which is preliminary data.</text>
</comment>
<dbReference type="Pfam" id="PF01554">
    <property type="entry name" value="MatE"/>
    <property type="match status" value="1"/>
</dbReference>
<keyword evidence="3" id="KW-1185">Reference proteome</keyword>
<name>A0A8X7QH20_BRACI</name>
<dbReference type="GO" id="GO:0015297">
    <property type="term" value="F:antiporter activity"/>
    <property type="evidence" value="ECO:0007669"/>
    <property type="project" value="InterPro"/>
</dbReference>
<dbReference type="GO" id="GO:0042910">
    <property type="term" value="F:xenobiotic transmembrane transporter activity"/>
    <property type="evidence" value="ECO:0007669"/>
    <property type="project" value="InterPro"/>
</dbReference>
<sequence>MMHLAGDEGGYGRLKNLFGVEFPIVIGDLVGVFLEKEILKRGVGRYSFPLQINDPLSPRIPSALFIPSKAMAGEGELTAILLKKTAEEGGENDKLDMKEKVWRESKKLWVVTAPAIFTRFSTSGVSLISQAFIGHLGPTELAAYSITLTVLLRFSNGILVSTLLLS</sequence>
<comment type="similarity">
    <text evidence="1">Belongs to the multi antimicrobial extrusion (MATE) (TC 2.A.66.1) family.</text>
</comment>
<dbReference type="AlphaFoldDB" id="A0A8X7QH20"/>
<accession>A0A8X7QH20</accession>